<comment type="similarity">
    <text evidence="1 2">Belongs to the UPF0235 family.</text>
</comment>
<dbReference type="PANTHER" id="PTHR13420">
    <property type="entry name" value="UPF0235 PROTEIN C15ORF40"/>
    <property type="match status" value="1"/>
</dbReference>
<evidence type="ECO:0000313" key="4">
    <source>
        <dbReference type="Proteomes" id="UP000526501"/>
    </source>
</evidence>
<gene>
    <name evidence="3" type="ORF">H5P27_12600</name>
</gene>
<proteinExistence type="inferred from homology"/>
<name>A0A7X1B735_9BACT</name>
<dbReference type="InterPro" id="IPR003746">
    <property type="entry name" value="DUF167"/>
</dbReference>
<sequence>MPSSSTTTETLLVKVVPNASRNEMADWQADGSLKVRIQTPPQDGKANKALIAFLAKQVGVSKNQIKIVRGETSRQKLIAFERLSSSQSQQIPRP</sequence>
<evidence type="ECO:0000256" key="1">
    <source>
        <dbReference type="ARBA" id="ARBA00010364"/>
    </source>
</evidence>
<dbReference type="Proteomes" id="UP000526501">
    <property type="component" value="Unassembled WGS sequence"/>
</dbReference>
<dbReference type="NCBIfam" id="TIGR00251">
    <property type="entry name" value="DUF167 family protein"/>
    <property type="match status" value="1"/>
</dbReference>
<dbReference type="GO" id="GO:0005737">
    <property type="term" value="C:cytoplasm"/>
    <property type="evidence" value="ECO:0007669"/>
    <property type="project" value="TreeGrafter"/>
</dbReference>
<dbReference type="SMART" id="SM01152">
    <property type="entry name" value="DUF167"/>
    <property type="match status" value="1"/>
</dbReference>
<evidence type="ECO:0000313" key="3">
    <source>
        <dbReference type="EMBL" id="MBC2606884.1"/>
    </source>
</evidence>
<protein>
    <recommendedName>
        <fullName evidence="2">UPF0235 protein H5P27_12600</fullName>
    </recommendedName>
</protein>
<organism evidence="3 4">
    <name type="scientific">Pelagicoccus albus</name>
    <dbReference type="NCBI Taxonomy" id="415222"/>
    <lineage>
        <taxon>Bacteria</taxon>
        <taxon>Pseudomonadati</taxon>
        <taxon>Verrucomicrobiota</taxon>
        <taxon>Opitutia</taxon>
        <taxon>Puniceicoccales</taxon>
        <taxon>Pelagicoccaceae</taxon>
        <taxon>Pelagicoccus</taxon>
    </lineage>
</organism>
<reference evidence="3 4" key="1">
    <citation type="submission" date="2020-07" db="EMBL/GenBank/DDBJ databases">
        <authorList>
            <person name="Feng X."/>
        </authorList>
    </citation>
    <scope>NUCLEOTIDE SEQUENCE [LARGE SCALE GENOMIC DNA]</scope>
    <source>
        <strain evidence="3 4">JCM23202</strain>
    </source>
</reference>
<keyword evidence="4" id="KW-1185">Reference proteome</keyword>
<accession>A0A7X1B735</accession>
<dbReference type="AlphaFoldDB" id="A0A7X1B735"/>
<dbReference type="EMBL" id="JACHVC010000012">
    <property type="protein sequence ID" value="MBC2606884.1"/>
    <property type="molecule type" value="Genomic_DNA"/>
</dbReference>
<dbReference type="RefSeq" id="WP_185660754.1">
    <property type="nucleotide sequence ID" value="NZ_CAWPOO010000012.1"/>
</dbReference>
<dbReference type="HAMAP" id="MF_00634">
    <property type="entry name" value="UPF0235"/>
    <property type="match status" value="1"/>
</dbReference>
<dbReference type="InterPro" id="IPR036591">
    <property type="entry name" value="YggU-like_sf"/>
</dbReference>
<dbReference type="PANTHER" id="PTHR13420:SF7">
    <property type="entry name" value="UPF0235 PROTEIN C15ORF40"/>
    <property type="match status" value="1"/>
</dbReference>
<dbReference type="SUPFAM" id="SSF69786">
    <property type="entry name" value="YggU-like"/>
    <property type="match status" value="1"/>
</dbReference>
<evidence type="ECO:0000256" key="2">
    <source>
        <dbReference type="HAMAP-Rule" id="MF_00634"/>
    </source>
</evidence>
<dbReference type="Pfam" id="PF02594">
    <property type="entry name" value="DUF167"/>
    <property type="match status" value="1"/>
</dbReference>
<dbReference type="Gene3D" id="3.30.1200.10">
    <property type="entry name" value="YggU-like"/>
    <property type="match status" value="1"/>
</dbReference>
<comment type="caution">
    <text evidence="3">The sequence shown here is derived from an EMBL/GenBank/DDBJ whole genome shotgun (WGS) entry which is preliminary data.</text>
</comment>